<dbReference type="Gene3D" id="3.20.20.140">
    <property type="entry name" value="Metal-dependent hydrolases"/>
    <property type="match status" value="1"/>
</dbReference>
<feature type="binding site" evidence="4">
    <location>
        <position position="236"/>
    </location>
    <ligand>
        <name>Zn(2+)</name>
        <dbReference type="ChEBI" id="CHEBI:29105"/>
        <label>2</label>
    </ligand>
</feature>
<feature type="binding site" evidence="4">
    <location>
        <position position="204"/>
    </location>
    <ligand>
        <name>Zn(2+)</name>
        <dbReference type="ChEBI" id="CHEBI:29105"/>
        <label>2</label>
    </ligand>
</feature>
<evidence type="ECO:0000313" key="6">
    <source>
        <dbReference type="EMBL" id="KYZ75058.1"/>
    </source>
</evidence>
<dbReference type="OrthoDB" id="105927at2"/>
<keyword evidence="7" id="KW-1185">Reference proteome</keyword>
<feature type="binding site" description="via carbamate group" evidence="4">
    <location>
        <position position="173"/>
    </location>
    <ligand>
        <name>Zn(2+)</name>
        <dbReference type="ChEBI" id="CHEBI:29105"/>
        <label>2</label>
    </ligand>
</feature>
<keyword evidence="1 4" id="KW-0479">Metal-binding</keyword>
<keyword evidence="2" id="KW-0378">Hydrolase</keyword>
<dbReference type="PROSITE" id="PS51347">
    <property type="entry name" value="PHOSPHOTRIESTERASE_2"/>
    <property type="match status" value="1"/>
</dbReference>
<dbReference type="Proteomes" id="UP000076268">
    <property type="component" value="Unassembled WGS sequence"/>
</dbReference>
<organism evidence="6 7">
    <name type="scientific">Anaerosporomusa subterranea</name>
    <dbReference type="NCBI Taxonomy" id="1794912"/>
    <lineage>
        <taxon>Bacteria</taxon>
        <taxon>Bacillati</taxon>
        <taxon>Bacillota</taxon>
        <taxon>Negativicutes</taxon>
        <taxon>Acetonemataceae</taxon>
        <taxon>Anaerosporomusa</taxon>
    </lineage>
</organism>
<dbReference type="InterPro" id="IPR032466">
    <property type="entry name" value="Metal_Hydrolase"/>
</dbReference>
<evidence type="ECO:0000256" key="3">
    <source>
        <dbReference type="PIRSR" id="PIRSR601559-50"/>
    </source>
</evidence>
<evidence type="ECO:0000256" key="5">
    <source>
        <dbReference type="PROSITE-ProRule" id="PRU00679"/>
    </source>
</evidence>
<dbReference type="InterPro" id="IPR001559">
    <property type="entry name" value="Phosphotriesterase"/>
</dbReference>
<dbReference type="PANTHER" id="PTHR10819">
    <property type="entry name" value="PHOSPHOTRIESTERASE-RELATED"/>
    <property type="match status" value="1"/>
</dbReference>
<dbReference type="GO" id="GO:0016787">
    <property type="term" value="F:hydrolase activity"/>
    <property type="evidence" value="ECO:0007669"/>
    <property type="project" value="UniProtKB-KW"/>
</dbReference>
<dbReference type="STRING" id="1794912.AXX12_15910"/>
<comment type="cofactor">
    <cofactor evidence="4">
        <name>a divalent metal cation</name>
        <dbReference type="ChEBI" id="CHEBI:60240"/>
    </cofactor>
    <text evidence="4">Binds 2 divalent metal cations per subunit.</text>
</comment>
<sequence length="368" mass="40443">MMQKIMTVCGSIAPEQLGFTSMHEHILSDCSMFRNRVRKPCFVQNRHIVKPEDKLTLANRSALRHDIVSSLDNMKLDDELTMTAEVADFIAGGGDSIVEVSAPGIRSTAADLIAIQRIAERTGVNIVASTGLYAEDTWPVLYRIMTYDQFVRFLQREIDQGIGDTGILPGHIKAAYEVYTPQLATYLRAAAFVAGDTGLSLQVHLGPDVTPDEVRQNVAQPLLQGGCIPEKTILCHVQYLMGVLSLEYLVNNPGHVPFDISLLRELLSQGFILSFTPLGFEADNESLGLAHYPDWYALSGMMALIKEGYAGQLVIGNDVFTKLATRRGGGEGYRRLADFVVPALKKCGVSSEDVHKIMVENPARILAF</sequence>
<feature type="binding site" description="via carbamate group" evidence="4">
    <location>
        <position position="173"/>
    </location>
    <ligand>
        <name>Zn(2+)</name>
        <dbReference type="ChEBI" id="CHEBI:29105"/>
        <label>1</label>
    </ligand>
</feature>
<gene>
    <name evidence="6" type="ORF">AXX12_15910</name>
</gene>
<feature type="modified residue" description="N6-carboxylysine" evidence="3 5">
    <location>
        <position position="173"/>
    </location>
</feature>
<accession>A0A154BNG0</accession>
<proteinExistence type="inferred from homology"/>
<feature type="binding site" evidence="4">
    <location>
        <position position="318"/>
    </location>
    <ligand>
        <name>Zn(2+)</name>
        <dbReference type="ChEBI" id="CHEBI:29105"/>
        <label>1</label>
    </ligand>
</feature>
<dbReference type="AlphaFoldDB" id="A0A154BNG0"/>
<feature type="binding site" evidence="4">
    <location>
        <position position="25"/>
    </location>
    <ligand>
        <name>Zn(2+)</name>
        <dbReference type="ChEBI" id="CHEBI:29105"/>
        <label>1</label>
    </ligand>
</feature>
<comment type="caution">
    <text evidence="6">The sequence shown here is derived from an EMBL/GenBank/DDBJ whole genome shotgun (WGS) entry which is preliminary data.</text>
</comment>
<evidence type="ECO:0000313" key="7">
    <source>
        <dbReference type="Proteomes" id="UP000076268"/>
    </source>
</evidence>
<protein>
    <submittedName>
        <fullName evidence="6">Aryldialkylphosphatase</fullName>
    </submittedName>
</protein>
<evidence type="ECO:0000256" key="1">
    <source>
        <dbReference type="ARBA" id="ARBA00022723"/>
    </source>
</evidence>
<name>A0A154BNG0_ANASB</name>
<dbReference type="PANTHER" id="PTHR10819:SF3">
    <property type="entry name" value="PHOSPHOTRIESTERASE-RELATED PROTEIN"/>
    <property type="match status" value="1"/>
</dbReference>
<feature type="binding site" evidence="4">
    <location>
        <position position="23"/>
    </location>
    <ligand>
        <name>Zn(2+)</name>
        <dbReference type="ChEBI" id="CHEBI:29105"/>
        <label>1</label>
    </ligand>
</feature>
<comment type="similarity">
    <text evidence="5">Belongs to the metallo-dependent hydrolases superfamily. Phosphotriesterase family.</text>
</comment>
<dbReference type="SUPFAM" id="SSF51556">
    <property type="entry name" value="Metallo-dependent hydrolases"/>
    <property type="match status" value="1"/>
</dbReference>
<dbReference type="GO" id="GO:0008270">
    <property type="term" value="F:zinc ion binding"/>
    <property type="evidence" value="ECO:0007669"/>
    <property type="project" value="InterPro"/>
</dbReference>
<evidence type="ECO:0000256" key="2">
    <source>
        <dbReference type="ARBA" id="ARBA00022801"/>
    </source>
</evidence>
<dbReference type="EMBL" id="LSGP01000026">
    <property type="protein sequence ID" value="KYZ75058.1"/>
    <property type="molecule type" value="Genomic_DNA"/>
</dbReference>
<evidence type="ECO:0000256" key="4">
    <source>
        <dbReference type="PIRSR" id="PIRSR601559-51"/>
    </source>
</evidence>
<reference evidence="6 7" key="1">
    <citation type="submission" date="2016-02" db="EMBL/GenBank/DDBJ databases">
        <title>Anaerosporomusa subterraneum gen. nov., sp. nov., a spore-forming obligate anaerobe isolated from saprolite.</title>
        <authorList>
            <person name="Choi J.K."/>
            <person name="Shah M."/>
            <person name="Yee N."/>
        </authorList>
    </citation>
    <scope>NUCLEOTIDE SEQUENCE [LARGE SCALE GENOMIC DNA]</scope>
    <source>
        <strain evidence="6 7">RU4</strain>
    </source>
</reference>
<dbReference type="Pfam" id="PF02126">
    <property type="entry name" value="PTE"/>
    <property type="match status" value="1"/>
</dbReference>